<dbReference type="EMBL" id="QQXL01000002">
    <property type="protein sequence ID" value="RKW71169.1"/>
    <property type="molecule type" value="Genomic_DNA"/>
</dbReference>
<dbReference type="InterPro" id="IPR003675">
    <property type="entry name" value="Rce1/LyrA-like_dom"/>
</dbReference>
<dbReference type="PANTHER" id="PTHR36435">
    <property type="entry name" value="SLR1288 PROTEIN"/>
    <property type="match status" value="1"/>
</dbReference>
<sequence length="232" mass="23803">MVESTRTSAATRPGWPEVAAAAVTYVGLLLLLPPALVHLTTGNEALRGHVFAALSGVLGFATFGAAFVIRRRGWGAFGVRRVSWRWLLIGLGLGLAAIVLSRVVVLVVVALTGDALVDPQGSYQDAASAGGVSLAVQLILLGLLTGAGEEFAFRGVLTNALTRYGSVVAVLVSTAIFALAHGINLALIPAIIVGSIAAVLTVRSRSIWPGVVVHVVNNSVGTIVSLLLTAAL</sequence>
<feature type="transmembrane region" description="Helical" evidence="1">
    <location>
        <begin position="49"/>
        <end position="69"/>
    </location>
</feature>
<evidence type="ECO:0000313" key="4">
    <source>
        <dbReference type="Proteomes" id="UP000273119"/>
    </source>
</evidence>
<dbReference type="GO" id="GO:0004175">
    <property type="term" value="F:endopeptidase activity"/>
    <property type="evidence" value="ECO:0007669"/>
    <property type="project" value="UniProtKB-ARBA"/>
</dbReference>
<keyword evidence="3" id="KW-0645">Protease</keyword>
<reference evidence="3 4" key="1">
    <citation type="submission" date="2018-07" db="EMBL/GenBank/DDBJ databases">
        <title>Arthrobacter sp. nov., isolated from raw cow's milk with high bacterial count.</title>
        <authorList>
            <person name="Hahne J."/>
            <person name="Isele D."/>
            <person name="Lipski A."/>
        </authorList>
    </citation>
    <scope>NUCLEOTIDE SEQUENCE [LARGE SCALE GENOMIC DNA]</scope>
    <source>
        <strain evidence="3 4">JZ R-183</strain>
    </source>
</reference>
<comment type="caution">
    <text evidence="3">The sequence shown here is derived from an EMBL/GenBank/DDBJ whole genome shotgun (WGS) entry which is preliminary data.</text>
</comment>
<dbReference type="RefSeq" id="WP_121484504.1">
    <property type="nucleotide sequence ID" value="NZ_QQXL01000002.1"/>
</dbReference>
<feature type="transmembrane region" description="Helical" evidence="1">
    <location>
        <begin position="126"/>
        <end position="148"/>
    </location>
</feature>
<evidence type="ECO:0000259" key="2">
    <source>
        <dbReference type="Pfam" id="PF02517"/>
    </source>
</evidence>
<dbReference type="AlphaFoldDB" id="A0A496PKX1"/>
<dbReference type="GO" id="GO:0080120">
    <property type="term" value="P:CAAX-box protein maturation"/>
    <property type="evidence" value="ECO:0007669"/>
    <property type="project" value="UniProtKB-ARBA"/>
</dbReference>
<evidence type="ECO:0000256" key="1">
    <source>
        <dbReference type="SAM" id="Phobius"/>
    </source>
</evidence>
<keyword evidence="1" id="KW-0472">Membrane</keyword>
<dbReference type="PANTHER" id="PTHR36435:SF1">
    <property type="entry name" value="CAAX AMINO TERMINAL PROTEASE FAMILY PROTEIN"/>
    <property type="match status" value="1"/>
</dbReference>
<keyword evidence="3" id="KW-0378">Hydrolase</keyword>
<protein>
    <submittedName>
        <fullName evidence="3">CPBP family intramembrane metalloprotease</fullName>
    </submittedName>
</protein>
<dbReference type="GO" id="GO:0008237">
    <property type="term" value="F:metallopeptidase activity"/>
    <property type="evidence" value="ECO:0007669"/>
    <property type="project" value="UniProtKB-KW"/>
</dbReference>
<organism evidence="3 4">
    <name type="scientific">Galactobacter caseinivorans</name>
    <dbReference type="NCBI Taxonomy" id="2676123"/>
    <lineage>
        <taxon>Bacteria</taxon>
        <taxon>Bacillati</taxon>
        <taxon>Actinomycetota</taxon>
        <taxon>Actinomycetes</taxon>
        <taxon>Micrococcales</taxon>
        <taxon>Micrococcaceae</taxon>
        <taxon>Galactobacter</taxon>
    </lineage>
</organism>
<name>A0A496PKX1_9MICC</name>
<keyword evidence="1" id="KW-0812">Transmembrane</keyword>
<keyword evidence="4" id="KW-1185">Reference proteome</keyword>
<dbReference type="Proteomes" id="UP000273119">
    <property type="component" value="Unassembled WGS sequence"/>
</dbReference>
<accession>A0A496PKX1</accession>
<dbReference type="Pfam" id="PF02517">
    <property type="entry name" value="Rce1-like"/>
    <property type="match status" value="1"/>
</dbReference>
<keyword evidence="3" id="KW-0482">Metalloprotease</keyword>
<gene>
    <name evidence="3" type="ORF">DWQ67_05110</name>
</gene>
<dbReference type="GO" id="GO:0006508">
    <property type="term" value="P:proteolysis"/>
    <property type="evidence" value="ECO:0007669"/>
    <property type="project" value="UniProtKB-KW"/>
</dbReference>
<keyword evidence="1" id="KW-1133">Transmembrane helix</keyword>
<feature type="transmembrane region" description="Helical" evidence="1">
    <location>
        <begin position="160"/>
        <end position="180"/>
    </location>
</feature>
<evidence type="ECO:0000313" key="3">
    <source>
        <dbReference type="EMBL" id="RKW71169.1"/>
    </source>
</evidence>
<feature type="domain" description="CAAX prenyl protease 2/Lysostaphin resistance protein A-like" evidence="2">
    <location>
        <begin position="133"/>
        <end position="219"/>
    </location>
</feature>
<feature type="transmembrane region" description="Helical" evidence="1">
    <location>
        <begin position="18"/>
        <end position="37"/>
    </location>
</feature>
<feature type="transmembrane region" description="Helical" evidence="1">
    <location>
        <begin position="211"/>
        <end position="231"/>
    </location>
</feature>
<feature type="transmembrane region" description="Helical" evidence="1">
    <location>
        <begin position="89"/>
        <end position="111"/>
    </location>
</feature>
<proteinExistence type="predicted"/>
<dbReference type="InterPro" id="IPR052710">
    <property type="entry name" value="CAAX_protease"/>
</dbReference>